<dbReference type="NCBIfam" id="TIGR03795">
    <property type="entry name" value="RNP_Burkhold"/>
    <property type="match status" value="1"/>
</dbReference>
<dbReference type="EMBL" id="FSRU01000002">
    <property type="protein sequence ID" value="SIO62204.1"/>
    <property type="molecule type" value="Genomic_DNA"/>
</dbReference>
<keyword evidence="2" id="KW-1185">Reference proteome</keyword>
<name>A0A1N6L0A0_9BURK</name>
<sequence length="115" mass="12994">MSELGSRIPTYEQFLEYRAVVIQAIAAAWHDPAFLEYLKDSPRQALFDRFGYKYPFSLDLKVRTGSAAWTPARTGGWTTQQNDTLQLVLPPAPAQQEQRAAALAAYNTEHIHILD</sequence>
<dbReference type="RefSeq" id="WP_074300434.1">
    <property type="nucleotide sequence ID" value="NZ_FSRU01000002.1"/>
</dbReference>
<proteinExistence type="predicted"/>
<evidence type="ECO:0000313" key="2">
    <source>
        <dbReference type="Proteomes" id="UP000185151"/>
    </source>
</evidence>
<dbReference type="OrthoDB" id="9030739at2"/>
<dbReference type="Proteomes" id="UP000185151">
    <property type="component" value="Unassembled WGS sequence"/>
</dbReference>
<protein>
    <submittedName>
        <fullName evidence="1">Ribosomal natural product, two-chain TOMM family</fullName>
    </submittedName>
</protein>
<accession>A0A1N6L0A0</accession>
<reference evidence="1 2" key="1">
    <citation type="submission" date="2016-11" db="EMBL/GenBank/DDBJ databases">
        <authorList>
            <person name="Jaros S."/>
            <person name="Januszkiewicz K."/>
            <person name="Wedrychowicz H."/>
        </authorList>
    </citation>
    <scope>NUCLEOTIDE SEQUENCE [LARGE SCALE GENOMIC DNA]</scope>
    <source>
        <strain evidence="1 2">GAS95</strain>
    </source>
</reference>
<dbReference type="InterPro" id="IPR022261">
    <property type="entry name" value="RNP_Burkhold"/>
</dbReference>
<organism evidence="1 2">
    <name type="scientific">Paraburkholderia phenazinium</name>
    <dbReference type="NCBI Taxonomy" id="60549"/>
    <lineage>
        <taxon>Bacteria</taxon>
        <taxon>Pseudomonadati</taxon>
        <taxon>Pseudomonadota</taxon>
        <taxon>Betaproteobacteria</taxon>
        <taxon>Burkholderiales</taxon>
        <taxon>Burkholderiaceae</taxon>
        <taxon>Paraburkholderia</taxon>
    </lineage>
</organism>
<gene>
    <name evidence="1" type="ORF">SAMN05444165_5465</name>
</gene>
<dbReference type="GO" id="GO:0003824">
    <property type="term" value="F:catalytic activity"/>
    <property type="evidence" value="ECO:0007669"/>
    <property type="project" value="InterPro"/>
</dbReference>
<dbReference type="SUPFAM" id="SSF56209">
    <property type="entry name" value="Nitrile hydratase alpha chain"/>
    <property type="match status" value="1"/>
</dbReference>
<dbReference type="GO" id="GO:0046914">
    <property type="term" value="F:transition metal ion binding"/>
    <property type="evidence" value="ECO:0007669"/>
    <property type="project" value="InterPro"/>
</dbReference>
<dbReference type="AlphaFoldDB" id="A0A1N6L0A0"/>
<evidence type="ECO:0000313" key="1">
    <source>
        <dbReference type="EMBL" id="SIO62204.1"/>
    </source>
</evidence>
<dbReference type="InterPro" id="IPR036648">
    <property type="entry name" value="CN_Hdrase_a/SCN_Hdrase_g_sf"/>
</dbReference>